<reference evidence="8" key="1">
    <citation type="journal article" date="2021" name="Nat. Commun.">
        <title>Genetic determinants of endophytism in the Arabidopsis root mycobiome.</title>
        <authorList>
            <person name="Mesny F."/>
            <person name="Miyauchi S."/>
            <person name="Thiergart T."/>
            <person name="Pickel B."/>
            <person name="Atanasova L."/>
            <person name="Karlsson M."/>
            <person name="Huettel B."/>
            <person name="Barry K.W."/>
            <person name="Haridas S."/>
            <person name="Chen C."/>
            <person name="Bauer D."/>
            <person name="Andreopoulos W."/>
            <person name="Pangilinan J."/>
            <person name="LaButti K."/>
            <person name="Riley R."/>
            <person name="Lipzen A."/>
            <person name="Clum A."/>
            <person name="Drula E."/>
            <person name="Henrissat B."/>
            <person name="Kohler A."/>
            <person name="Grigoriev I.V."/>
            <person name="Martin F.M."/>
            <person name="Hacquard S."/>
        </authorList>
    </citation>
    <scope>NUCLEOTIDE SEQUENCE</scope>
    <source>
        <strain evidence="8">MPI-CAGE-CH-0243</strain>
    </source>
</reference>
<evidence type="ECO:0000256" key="6">
    <source>
        <dbReference type="ARBA" id="ARBA00023136"/>
    </source>
</evidence>
<keyword evidence="4 7" id="KW-0812">Transmembrane</keyword>
<dbReference type="GO" id="GO:0005381">
    <property type="term" value="F:iron ion transmembrane transporter activity"/>
    <property type="evidence" value="ECO:0007669"/>
    <property type="project" value="UniProtKB-UniRule"/>
</dbReference>
<feature type="transmembrane region" description="Helical" evidence="7">
    <location>
        <begin position="99"/>
        <end position="123"/>
    </location>
</feature>
<feature type="transmembrane region" description="Helical" evidence="7">
    <location>
        <begin position="65"/>
        <end position="87"/>
    </location>
</feature>
<evidence type="ECO:0000256" key="1">
    <source>
        <dbReference type="ARBA" id="ARBA00004141"/>
    </source>
</evidence>
<keyword evidence="5 7" id="KW-1133">Transmembrane helix</keyword>
<dbReference type="PANTHER" id="PTHR11660:SF57">
    <property type="entry name" value="SOLUTE CARRIER FAMILY 40 MEMBER"/>
    <property type="match status" value="1"/>
</dbReference>
<name>A0A9P9D9R7_9PLEO</name>
<comment type="similarity">
    <text evidence="2 7">Belongs to the ferroportin (FP) (TC 2.A.100) family. SLC40A subfamily.</text>
</comment>
<comment type="function">
    <text evidence="7">May be involved in iron transport and iron homeostasis.</text>
</comment>
<keyword evidence="7" id="KW-0406">Ion transport</keyword>
<feature type="transmembrane region" description="Helical" evidence="7">
    <location>
        <begin position="296"/>
        <end position="316"/>
    </location>
</feature>
<proteinExistence type="inferred from homology"/>
<dbReference type="InterPro" id="IPR036259">
    <property type="entry name" value="MFS_trans_sf"/>
</dbReference>
<evidence type="ECO:0000256" key="7">
    <source>
        <dbReference type="RuleBase" id="RU365065"/>
    </source>
</evidence>
<evidence type="ECO:0000256" key="4">
    <source>
        <dbReference type="ARBA" id="ARBA00022692"/>
    </source>
</evidence>
<dbReference type="GO" id="GO:0016020">
    <property type="term" value="C:membrane"/>
    <property type="evidence" value="ECO:0007669"/>
    <property type="project" value="UniProtKB-SubCell"/>
</dbReference>
<comment type="caution">
    <text evidence="8">The sequence shown here is derived from an EMBL/GenBank/DDBJ whole genome shotgun (WGS) entry which is preliminary data.</text>
</comment>
<gene>
    <name evidence="8" type="ORF">B0J11DRAFT_471110</name>
</gene>
<accession>A0A9P9D9R7</accession>
<protein>
    <recommendedName>
        <fullName evidence="7">Solute carrier family 40 member</fullName>
    </recommendedName>
</protein>
<keyword evidence="6 7" id="KW-0472">Membrane</keyword>
<evidence type="ECO:0000256" key="3">
    <source>
        <dbReference type="ARBA" id="ARBA00022448"/>
    </source>
</evidence>
<evidence type="ECO:0000256" key="5">
    <source>
        <dbReference type="ARBA" id="ARBA00022989"/>
    </source>
</evidence>
<dbReference type="Pfam" id="PF06963">
    <property type="entry name" value="FPN1"/>
    <property type="match status" value="1"/>
</dbReference>
<dbReference type="InterPro" id="IPR009716">
    <property type="entry name" value="Ferroportin-1"/>
</dbReference>
<evidence type="ECO:0000313" key="9">
    <source>
        <dbReference type="Proteomes" id="UP000700596"/>
    </source>
</evidence>
<dbReference type="Proteomes" id="UP000700596">
    <property type="component" value="Unassembled WGS sequence"/>
</dbReference>
<sequence length="442" mass="49472">MNLYIVQSLTSWSIRMSDYCIAVFLAASFPGTLFYISLYTFVRSFVAVLLSSTIGSLVDRTDRLVALRLAVAGHRFAVALSCMLIYILSIFQNSDATRWLLFTIFILIACVEKLASVANIVIIERDWVIVVSHSLERNRQDVNAVMRRLDLFTKLAAPFLLSFLDSYSRNTAIATIAIMNIGSNFLEGFKIAQLYHQVPALGKRRTDLTSNPPLAYHANSIRRSGISYAIIRFRKSWEKYIRSPVFLPSLSNALLYLTVLSFGSQMVTYLIAAKFTTFQVGSLRMVSVVAELTGTWIAPVVMTHFGALLSGFYFLLWQATSMSAAVMAIATQKSGSWPAAICLVVGVCLKRLGLWGFDLSVQFLVQEGTPPSTRAQFSATEMGCQNVFELLSSTMTIIFDRPDQFHYPIFISCTMIVLSSFCYFVFVRKAKGFVFQFGSLRI</sequence>
<dbReference type="OrthoDB" id="648861at2759"/>
<feature type="transmembrane region" description="Helical" evidence="7">
    <location>
        <begin position="337"/>
        <end position="357"/>
    </location>
</feature>
<organism evidence="8 9">
    <name type="scientific">Dendryphion nanum</name>
    <dbReference type="NCBI Taxonomy" id="256645"/>
    <lineage>
        <taxon>Eukaryota</taxon>
        <taxon>Fungi</taxon>
        <taxon>Dikarya</taxon>
        <taxon>Ascomycota</taxon>
        <taxon>Pezizomycotina</taxon>
        <taxon>Dothideomycetes</taxon>
        <taxon>Pleosporomycetidae</taxon>
        <taxon>Pleosporales</taxon>
        <taxon>Torulaceae</taxon>
        <taxon>Dendryphion</taxon>
    </lineage>
</organism>
<keyword evidence="3 7" id="KW-0813">Transport</keyword>
<comment type="subcellular location">
    <subcellularLocation>
        <location evidence="1 7">Membrane</location>
        <topology evidence="1 7">Multi-pass membrane protein</topology>
    </subcellularLocation>
</comment>
<evidence type="ECO:0000313" key="8">
    <source>
        <dbReference type="EMBL" id="KAH7115266.1"/>
    </source>
</evidence>
<keyword evidence="9" id="KW-1185">Reference proteome</keyword>
<comment type="caution">
    <text evidence="7">Lacks conserved residue(s) required for the propagation of feature annotation.</text>
</comment>
<dbReference type="SUPFAM" id="SSF103473">
    <property type="entry name" value="MFS general substrate transporter"/>
    <property type="match status" value="1"/>
</dbReference>
<dbReference type="PANTHER" id="PTHR11660">
    <property type="entry name" value="SOLUTE CARRIER FAMILY 40 MEMBER"/>
    <property type="match status" value="1"/>
</dbReference>
<dbReference type="EMBL" id="JAGMWT010000016">
    <property type="protein sequence ID" value="KAH7115266.1"/>
    <property type="molecule type" value="Genomic_DNA"/>
</dbReference>
<evidence type="ECO:0000256" key="2">
    <source>
        <dbReference type="ARBA" id="ARBA00006279"/>
    </source>
</evidence>
<feature type="transmembrane region" description="Helical" evidence="7">
    <location>
        <begin position="405"/>
        <end position="426"/>
    </location>
</feature>
<dbReference type="AlphaFoldDB" id="A0A9P9D9R7"/>
<feature type="transmembrane region" description="Helical" evidence="7">
    <location>
        <begin position="253"/>
        <end position="276"/>
    </location>
</feature>